<evidence type="ECO:0000313" key="1">
    <source>
        <dbReference type="EMBL" id="SCB48889.1"/>
    </source>
</evidence>
<keyword evidence="2" id="KW-1185">Reference proteome</keyword>
<dbReference type="GO" id="GO:0016787">
    <property type="term" value="F:hydrolase activity"/>
    <property type="evidence" value="ECO:0007669"/>
    <property type="project" value="InterPro"/>
</dbReference>
<dbReference type="InterPro" id="IPR029058">
    <property type="entry name" value="AB_hydrolase_fold"/>
</dbReference>
<proteinExistence type="predicted"/>
<dbReference type="InterPro" id="IPR010662">
    <property type="entry name" value="RBBP9/YdeN"/>
</dbReference>
<dbReference type="OrthoDB" id="9804993at2"/>
<dbReference type="SUPFAM" id="SSF53474">
    <property type="entry name" value="alpha/beta-Hydrolases"/>
    <property type="match status" value="1"/>
</dbReference>
<dbReference type="EMBL" id="FMAH01000069">
    <property type="protein sequence ID" value="SCB48889.1"/>
    <property type="molecule type" value="Genomic_DNA"/>
</dbReference>
<dbReference type="AlphaFoldDB" id="A0A1C3X9L2"/>
<reference evidence="2" key="1">
    <citation type="submission" date="2016-08" db="EMBL/GenBank/DDBJ databases">
        <authorList>
            <person name="Varghese N."/>
            <person name="Submissions Spin"/>
        </authorList>
    </citation>
    <scope>NUCLEOTIDE SEQUENCE [LARGE SCALE GENOMIC DNA]</scope>
    <source>
        <strain evidence="2">HAMBI 2971</strain>
    </source>
</reference>
<evidence type="ECO:0000313" key="2">
    <source>
        <dbReference type="Proteomes" id="UP000199435"/>
    </source>
</evidence>
<dbReference type="Pfam" id="PF06821">
    <property type="entry name" value="Ser_hydrolase"/>
    <property type="match status" value="1"/>
</dbReference>
<sequence length="194" mass="21544">MGATLILPGLNGSAEGHWQRHWARDDASATIVRQSSWSRPVLGEWLQALESELERVGDAWLVAHSLGCLLAAHLADRPAARHVKGAFLVAPCDLERTERLHPGVIDFGAMPANPLPFRSLVVGSRDDRYMDFARLRRYAACWGSELHDLGHAGHINIESGFGRWREGYQLFSAFAGRIGHRPQGACSRRVSFVR</sequence>
<dbReference type="Gene3D" id="3.40.50.1820">
    <property type="entry name" value="alpha/beta hydrolase"/>
    <property type="match status" value="1"/>
</dbReference>
<accession>A0A1C3X9L2</accession>
<name>A0A1C3X9L2_9HYPH</name>
<protein>
    <recommendedName>
        <fullName evidence="3">Alpha/beta hydrolase family protein</fullName>
    </recommendedName>
</protein>
<dbReference type="Proteomes" id="UP000199435">
    <property type="component" value="Unassembled WGS sequence"/>
</dbReference>
<dbReference type="RefSeq" id="WP_092856259.1">
    <property type="nucleotide sequence ID" value="NZ_FMAH01000069.1"/>
</dbReference>
<gene>
    <name evidence="1" type="ORF">GA0061102_10695</name>
</gene>
<evidence type="ECO:0008006" key="3">
    <source>
        <dbReference type="Google" id="ProtNLM"/>
    </source>
</evidence>
<organism evidence="1 2">
    <name type="scientific">Rhizobium miluonense</name>
    <dbReference type="NCBI Taxonomy" id="411945"/>
    <lineage>
        <taxon>Bacteria</taxon>
        <taxon>Pseudomonadati</taxon>
        <taxon>Pseudomonadota</taxon>
        <taxon>Alphaproteobacteria</taxon>
        <taxon>Hyphomicrobiales</taxon>
        <taxon>Rhizobiaceae</taxon>
        <taxon>Rhizobium/Agrobacterium group</taxon>
        <taxon>Rhizobium</taxon>
    </lineage>
</organism>